<organism evidence="5 6">
    <name type="scientific">Corynebacterium genitalium ATCC 33030</name>
    <dbReference type="NCBI Taxonomy" id="585529"/>
    <lineage>
        <taxon>Bacteria</taxon>
        <taxon>Bacillati</taxon>
        <taxon>Actinomycetota</taxon>
        <taxon>Actinomycetes</taxon>
        <taxon>Mycobacteriales</taxon>
        <taxon>Corynebacteriaceae</taxon>
        <taxon>Corynebacterium</taxon>
    </lineage>
</organism>
<dbReference type="InterPro" id="IPR003870">
    <property type="entry name" value="DUF222"/>
</dbReference>
<dbReference type="GO" id="GO:0004519">
    <property type="term" value="F:endonuclease activity"/>
    <property type="evidence" value="ECO:0007669"/>
    <property type="project" value="UniProtKB-KW"/>
</dbReference>
<sequence length="513" mass="55442">MTERVGADSLADAVDAIAEAMADISRIFADPHALAFDAVRTDMERLEEILSGQKAYADAAFAYLCDRDGAGRIVGANQPAAYLRDVLGLSQAEAMGRLRRGEDLFAPVEDTTPDDEFLFAGIDPDSPDADEAAAAVAAAAEEARRKAEEEREAKRRAKEAALKAAKEKQDIINRELMNLRDDAVPGRPVILAKALDEANRRSPEDLRKFVRRLVDNANAAGRKNSPDKPQSDFDARKLIMGKPDSAGMCRVTIDLPAGEAAVLKAALDLGRGGIGDKSGSSEQEPKDTRTMSQRRFDQFMHIVTNFSGTKAGSQGGIGTVVVGMTLDDLNNADHTTKFMTNTGISLTAYDMLRLGFTGTDFIAQLDSVTGVPLSLGRTRLASVHQRIALLAMQGVCAWHGCDRPMSELDIHHMESFFDGGLTDIENLIALCREHHMCNNDRRDGRGNKGYVDRDPETGRVGVIPADGGPMRFNETVDAHESIGHKLRNRPKGHHPPPGSTPGGPPDPVLFPVA</sequence>
<dbReference type="RefSeq" id="WP_005287097.1">
    <property type="nucleotide sequence ID" value="NZ_CM000961.1"/>
</dbReference>
<keyword evidence="5" id="KW-0255">Endonuclease</keyword>
<dbReference type="STRING" id="585529.HMPREF0291_10385"/>
<dbReference type="eggNOG" id="COG1403">
    <property type="taxonomic scope" value="Bacteria"/>
</dbReference>
<comment type="caution">
    <text evidence="5">The sequence shown here is derived from an EMBL/GenBank/DDBJ whole genome shotgun (WGS) entry which is preliminary data.</text>
</comment>
<feature type="compositionally biased region" description="Basic and acidic residues" evidence="3">
    <location>
        <begin position="441"/>
        <end position="457"/>
    </location>
</feature>
<keyword evidence="5" id="KW-0378">Hydrolase</keyword>
<dbReference type="EMBL" id="ACLJ02000001">
    <property type="protein sequence ID" value="EFK55127.1"/>
    <property type="molecule type" value="Genomic_DNA"/>
</dbReference>
<dbReference type="SMART" id="SM00507">
    <property type="entry name" value="HNHc"/>
    <property type="match status" value="1"/>
</dbReference>
<dbReference type="AlphaFoldDB" id="D7WB96"/>
<dbReference type="InterPro" id="IPR003615">
    <property type="entry name" value="HNH_nuc"/>
</dbReference>
<dbReference type="Pfam" id="PF02720">
    <property type="entry name" value="DUF222"/>
    <property type="match status" value="1"/>
</dbReference>
<feature type="compositionally biased region" description="Basic residues" evidence="3">
    <location>
        <begin position="484"/>
        <end position="494"/>
    </location>
</feature>
<dbReference type="GO" id="GO:0008270">
    <property type="term" value="F:zinc ion binding"/>
    <property type="evidence" value="ECO:0007669"/>
    <property type="project" value="InterPro"/>
</dbReference>
<keyword evidence="2" id="KW-0175">Coiled coil</keyword>
<feature type="coiled-coil region" evidence="2">
    <location>
        <begin position="133"/>
        <end position="182"/>
    </location>
</feature>
<evidence type="ECO:0000256" key="1">
    <source>
        <dbReference type="ARBA" id="ARBA00023450"/>
    </source>
</evidence>
<comment type="similarity">
    <text evidence="1">Belongs to the Rv1128c/1148c/1588c/1702c/1945/3466 family.</text>
</comment>
<keyword evidence="6" id="KW-1185">Reference proteome</keyword>
<dbReference type="Proteomes" id="UP000004208">
    <property type="component" value="Unassembled WGS sequence"/>
</dbReference>
<evidence type="ECO:0000313" key="5">
    <source>
        <dbReference type="EMBL" id="EFK55127.1"/>
    </source>
</evidence>
<proteinExistence type="inferred from homology"/>
<dbReference type="CDD" id="cd00085">
    <property type="entry name" value="HNHc"/>
    <property type="match status" value="1"/>
</dbReference>
<dbReference type="HOGENOM" id="CLU_030406_0_0_11"/>
<keyword evidence="5" id="KW-0540">Nuclease</keyword>
<feature type="compositionally biased region" description="Basic and acidic residues" evidence="3">
    <location>
        <begin position="474"/>
        <end position="483"/>
    </location>
</feature>
<dbReference type="InterPro" id="IPR002711">
    <property type="entry name" value="HNH"/>
</dbReference>
<feature type="compositionally biased region" description="Pro residues" evidence="3">
    <location>
        <begin position="495"/>
        <end position="513"/>
    </location>
</feature>
<accession>D7WB96</accession>
<gene>
    <name evidence="5" type="ORF">HMPREF0291_10385</name>
</gene>
<name>D7WB96_9CORY</name>
<evidence type="ECO:0000256" key="3">
    <source>
        <dbReference type="SAM" id="MobiDB-lite"/>
    </source>
</evidence>
<dbReference type="Pfam" id="PF01844">
    <property type="entry name" value="HNH"/>
    <property type="match status" value="1"/>
</dbReference>
<dbReference type="GO" id="GO:0003676">
    <property type="term" value="F:nucleic acid binding"/>
    <property type="evidence" value="ECO:0007669"/>
    <property type="project" value="InterPro"/>
</dbReference>
<feature type="region of interest" description="Disordered" evidence="3">
    <location>
        <begin position="441"/>
        <end position="513"/>
    </location>
</feature>
<dbReference type="Gene3D" id="1.10.30.50">
    <property type="match status" value="1"/>
</dbReference>
<evidence type="ECO:0000313" key="6">
    <source>
        <dbReference type="Proteomes" id="UP000004208"/>
    </source>
</evidence>
<dbReference type="OrthoDB" id="4398180at2"/>
<reference evidence="5" key="1">
    <citation type="submission" date="2010-06" db="EMBL/GenBank/DDBJ databases">
        <authorList>
            <person name="Muzny D."/>
            <person name="Qin X."/>
            <person name="Buhay C."/>
            <person name="Dugan-Rocha S."/>
            <person name="Ding Y."/>
            <person name="Chen G."/>
            <person name="Hawes A."/>
            <person name="Holder M."/>
            <person name="Jhangiani S."/>
            <person name="Johnson A."/>
            <person name="Khan Z."/>
            <person name="Li Z."/>
            <person name="Liu W."/>
            <person name="Liu X."/>
            <person name="Perez L."/>
            <person name="Shen H."/>
            <person name="Wang Q."/>
            <person name="Watt J."/>
            <person name="Xi L."/>
            <person name="Xin Y."/>
            <person name="Zhou J."/>
            <person name="Deng J."/>
            <person name="Jiang H."/>
            <person name="Liu Y."/>
            <person name="Qu J."/>
            <person name="Song X.-Z."/>
            <person name="Zhang L."/>
            <person name="Villasana D."/>
            <person name="Johnson A."/>
            <person name="Liu J."/>
            <person name="Liyanage D."/>
            <person name="Lorensuhewa L."/>
            <person name="Robinson T."/>
            <person name="Song A."/>
            <person name="Song B.-B."/>
            <person name="Dinh H."/>
            <person name="Thornton R."/>
            <person name="Coyle M."/>
            <person name="Francisco L."/>
            <person name="Jackson L."/>
            <person name="Javaid M."/>
            <person name="Korchina V."/>
            <person name="Kovar C."/>
            <person name="Mata R."/>
            <person name="Mathew T."/>
            <person name="Ngo R."/>
            <person name="Nguyen L."/>
            <person name="Nguyen N."/>
            <person name="Okwuonu G."/>
            <person name="Ongeri F."/>
            <person name="Pham C."/>
            <person name="Simmons D."/>
            <person name="Wilczek-Boney K."/>
            <person name="Hale W."/>
            <person name="Jakkamsetti A."/>
            <person name="Pham P."/>
            <person name="Ruth R."/>
            <person name="San Lucas F."/>
            <person name="Warren J."/>
            <person name="Zhang J."/>
            <person name="Zhao Z."/>
            <person name="Zhou C."/>
            <person name="Zhu D."/>
            <person name="Lee S."/>
            <person name="Bess C."/>
            <person name="Blankenburg K."/>
            <person name="Forbes L."/>
            <person name="Fu Q."/>
            <person name="Gubbala S."/>
            <person name="Hirani K."/>
            <person name="Jayaseelan J.C."/>
            <person name="Lara F."/>
            <person name="Munidasa M."/>
            <person name="Palculict T."/>
            <person name="Patil S."/>
            <person name="Pu L.-L."/>
            <person name="Saada N."/>
            <person name="Tang L."/>
            <person name="Weissenberger G."/>
            <person name="Zhu Y."/>
            <person name="Hemphill L."/>
            <person name="Shang Y."/>
            <person name="Youmans B."/>
            <person name="Ayvaz T."/>
            <person name="Ross M."/>
            <person name="Santibanez J."/>
            <person name="Aqrawi P."/>
            <person name="Gross S."/>
            <person name="Joshi V."/>
            <person name="Fowler G."/>
            <person name="Nazareth L."/>
            <person name="Reid J."/>
            <person name="Worley K."/>
            <person name="Petrosino J."/>
            <person name="Highlander S."/>
            <person name="Gibbs R."/>
        </authorList>
    </citation>
    <scope>NUCLEOTIDE SEQUENCE [LARGE SCALE GENOMIC DNA]</scope>
    <source>
        <strain evidence="5">ATCC 33030</strain>
    </source>
</reference>
<evidence type="ECO:0000259" key="4">
    <source>
        <dbReference type="SMART" id="SM00507"/>
    </source>
</evidence>
<protein>
    <submittedName>
        <fullName evidence="5">HNH endonuclease domain protein</fullName>
    </submittedName>
</protein>
<evidence type="ECO:0000256" key="2">
    <source>
        <dbReference type="SAM" id="Coils"/>
    </source>
</evidence>
<feature type="domain" description="HNH nuclease" evidence="4">
    <location>
        <begin position="384"/>
        <end position="436"/>
    </location>
</feature>